<dbReference type="SUPFAM" id="SSF56349">
    <property type="entry name" value="DNA breaking-rejoining enzymes"/>
    <property type="match status" value="1"/>
</dbReference>
<dbReference type="InterPro" id="IPR011010">
    <property type="entry name" value="DNA_brk_join_enz"/>
</dbReference>
<dbReference type="Proteomes" id="UP000031465">
    <property type="component" value="Unassembled WGS sequence"/>
</dbReference>
<keyword evidence="1" id="KW-0233">DNA recombination</keyword>
<evidence type="ECO:0000256" key="1">
    <source>
        <dbReference type="ARBA" id="ARBA00023172"/>
    </source>
</evidence>
<organism evidence="2 3">
    <name type="scientific">Candidatus Protochlamydia amoebophila</name>
    <dbReference type="NCBI Taxonomy" id="362787"/>
    <lineage>
        <taxon>Bacteria</taxon>
        <taxon>Pseudomonadati</taxon>
        <taxon>Chlamydiota</taxon>
        <taxon>Chlamydiia</taxon>
        <taxon>Parachlamydiales</taxon>
        <taxon>Parachlamydiaceae</taxon>
        <taxon>Candidatus Protochlamydia</taxon>
    </lineage>
</organism>
<reference evidence="2 3" key="1">
    <citation type="journal article" date="2014" name="Mol. Biol. Evol.">
        <title>Massive expansion of Ubiquitination-related gene families within the Chlamydiae.</title>
        <authorList>
            <person name="Domman D."/>
            <person name="Collingro A."/>
            <person name="Lagkouvardos I."/>
            <person name="Gehre L."/>
            <person name="Weinmaier T."/>
            <person name="Rattei T."/>
            <person name="Subtil A."/>
            <person name="Horn M."/>
        </authorList>
    </citation>
    <scope>NUCLEOTIDE SEQUENCE [LARGE SCALE GENOMIC DNA]</scope>
    <source>
        <strain evidence="2 3">EI2</strain>
    </source>
</reference>
<sequence>MNNDDSKANALLEMHDKVLLLLGFVGAFRRSELVSLTIDDTKFVREGLQITLKKSKNDQEGKGESHCYSL</sequence>
<evidence type="ECO:0008006" key="4">
    <source>
        <dbReference type="Google" id="ProtNLM"/>
    </source>
</evidence>
<dbReference type="InterPro" id="IPR013762">
    <property type="entry name" value="Integrase-like_cat_sf"/>
</dbReference>
<evidence type="ECO:0000313" key="3">
    <source>
        <dbReference type="Proteomes" id="UP000031465"/>
    </source>
</evidence>
<protein>
    <recommendedName>
        <fullName evidence="4">Tyr recombinase domain-containing protein</fullName>
    </recommendedName>
</protein>
<proteinExistence type="predicted"/>
<dbReference type="GO" id="GO:0015074">
    <property type="term" value="P:DNA integration"/>
    <property type="evidence" value="ECO:0007669"/>
    <property type="project" value="InterPro"/>
</dbReference>
<dbReference type="PATRIC" id="fig|362787.3.peg.1434"/>
<dbReference type="GO" id="GO:0006310">
    <property type="term" value="P:DNA recombination"/>
    <property type="evidence" value="ECO:0007669"/>
    <property type="project" value="UniProtKB-KW"/>
</dbReference>
<gene>
    <name evidence="2" type="ORF">DB44_DR00030</name>
</gene>
<accession>A0A0C1JLH2</accession>
<dbReference type="AlphaFoldDB" id="A0A0C1JLH2"/>
<dbReference type="EMBL" id="JSAN01000090">
    <property type="protein sequence ID" value="KIC71431.1"/>
    <property type="molecule type" value="Genomic_DNA"/>
</dbReference>
<comment type="caution">
    <text evidence="2">The sequence shown here is derived from an EMBL/GenBank/DDBJ whole genome shotgun (WGS) entry which is preliminary data.</text>
</comment>
<name>A0A0C1JLH2_9BACT</name>
<dbReference type="GO" id="GO:0003677">
    <property type="term" value="F:DNA binding"/>
    <property type="evidence" value="ECO:0007669"/>
    <property type="project" value="InterPro"/>
</dbReference>
<evidence type="ECO:0000313" key="2">
    <source>
        <dbReference type="EMBL" id="KIC71431.1"/>
    </source>
</evidence>
<dbReference type="Gene3D" id="1.10.443.10">
    <property type="entry name" value="Intergrase catalytic core"/>
    <property type="match status" value="1"/>
</dbReference>